<evidence type="ECO:0000256" key="2">
    <source>
        <dbReference type="ARBA" id="ARBA00007069"/>
    </source>
</evidence>
<keyword evidence="4" id="KW-1003">Cell membrane</keyword>
<name>A0A5R9GK99_9BACL</name>
<dbReference type="OrthoDB" id="9807047at2"/>
<feature type="transmembrane region" description="Helical" evidence="8">
    <location>
        <begin position="266"/>
        <end position="290"/>
    </location>
</feature>
<dbReference type="InterPro" id="IPR000515">
    <property type="entry name" value="MetI-like"/>
</dbReference>
<evidence type="ECO:0000313" key="10">
    <source>
        <dbReference type="EMBL" id="TLS52085.1"/>
    </source>
</evidence>
<protein>
    <submittedName>
        <fullName evidence="10">ABC transporter permease</fullName>
    </submittedName>
</protein>
<proteinExistence type="inferred from homology"/>
<evidence type="ECO:0000256" key="6">
    <source>
        <dbReference type="ARBA" id="ARBA00022989"/>
    </source>
</evidence>
<sequence>MEVPIARHGMTKRLARRQFKSNLLLLSPALVLFVAIFFIPILILLTTSFQVNEIEKSIWEKSFTFDNYARFFAEPYFVKSILRTIWTGIVVVPITIAVGYLVAYIIYRSKAGMKTGLITLVLTPSFSGVLLQSLGLYIIFARYGPVNATLLNLGWVEAPINFLGTFGAVVVSLVHGFLPFMVLAILNSLRSIPANVLEASRSLGADSWTTFLKVTLPLTRGGIMAGSVLVFGGVIGSFSTLVIIGQSKVQLVGLVIYQQALRIFDWSFASVISVALILILASFVAFFALFMKAMGGRKHA</sequence>
<keyword evidence="11" id="KW-1185">Reference proteome</keyword>
<feature type="transmembrane region" description="Helical" evidence="8">
    <location>
        <begin position="21"/>
        <end position="45"/>
    </location>
</feature>
<dbReference type="Proteomes" id="UP000309676">
    <property type="component" value="Unassembled WGS sequence"/>
</dbReference>
<evidence type="ECO:0000259" key="9">
    <source>
        <dbReference type="PROSITE" id="PS50928"/>
    </source>
</evidence>
<dbReference type="GO" id="GO:0055085">
    <property type="term" value="P:transmembrane transport"/>
    <property type="evidence" value="ECO:0007669"/>
    <property type="project" value="InterPro"/>
</dbReference>
<accession>A0A5R9GK99</accession>
<comment type="caution">
    <text evidence="10">The sequence shown here is derived from an EMBL/GenBank/DDBJ whole genome shotgun (WGS) entry which is preliminary data.</text>
</comment>
<feature type="transmembrane region" description="Helical" evidence="8">
    <location>
        <begin position="160"/>
        <end position="186"/>
    </location>
</feature>
<feature type="transmembrane region" description="Helical" evidence="8">
    <location>
        <begin position="85"/>
        <end position="107"/>
    </location>
</feature>
<dbReference type="PANTHER" id="PTHR42929">
    <property type="entry name" value="INNER MEMBRANE ABC TRANSPORTER PERMEASE PROTEIN YDCU-RELATED-RELATED"/>
    <property type="match status" value="1"/>
</dbReference>
<dbReference type="RefSeq" id="WP_138194329.1">
    <property type="nucleotide sequence ID" value="NZ_VCIW01000006.1"/>
</dbReference>
<dbReference type="GO" id="GO:0005886">
    <property type="term" value="C:plasma membrane"/>
    <property type="evidence" value="ECO:0007669"/>
    <property type="project" value="UniProtKB-SubCell"/>
</dbReference>
<keyword evidence="5 8" id="KW-0812">Transmembrane</keyword>
<evidence type="ECO:0000256" key="7">
    <source>
        <dbReference type="ARBA" id="ARBA00023136"/>
    </source>
</evidence>
<evidence type="ECO:0000256" key="5">
    <source>
        <dbReference type="ARBA" id="ARBA00022692"/>
    </source>
</evidence>
<keyword evidence="3 8" id="KW-0813">Transport</keyword>
<feature type="transmembrane region" description="Helical" evidence="8">
    <location>
        <begin position="119"/>
        <end position="140"/>
    </location>
</feature>
<dbReference type="SUPFAM" id="SSF161098">
    <property type="entry name" value="MetI-like"/>
    <property type="match status" value="1"/>
</dbReference>
<keyword evidence="6 8" id="KW-1133">Transmembrane helix</keyword>
<evidence type="ECO:0000256" key="4">
    <source>
        <dbReference type="ARBA" id="ARBA00022475"/>
    </source>
</evidence>
<reference evidence="10 11" key="1">
    <citation type="submission" date="2019-05" db="EMBL/GenBank/DDBJ databases">
        <authorList>
            <person name="Narsing Rao M.P."/>
            <person name="Li W.J."/>
        </authorList>
    </citation>
    <scope>NUCLEOTIDE SEQUENCE [LARGE SCALE GENOMIC DNA]</scope>
    <source>
        <strain evidence="10 11">SYSU_K30003</strain>
    </source>
</reference>
<organism evidence="10 11">
    <name type="scientific">Paenibacillus antri</name>
    <dbReference type="NCBI Taxonomy" id="2582848"/>
    <lineage>
        <taxon>Bacteria</taxon>
        <taxon>Bacillati</taxon>
        <taxon>Bacillota</taxon>
        <taxon>Bacilli</taxon>
        <taxon>Bacillales</taxon>
        <taxon>Paenibacillaceae</taxon>
        <taxon>Paenibacillus</taxon>
    </lineage>
</organism>
<evidence type="ECO:0000256" key="3">
    <source>
        <dbReference type="ARBA" id="ARBA00022448"/>
    </source>
</evidence>
<feature type="transmembrane region" description="Helical" evidence="8">
    <location>
        <begin position="223"/>
        <end position="246"/>
    </location>
</feature>
<dbReference type="PANTHER" id="PTHR42929:SF5">
    <property type="entry name" value="ABC TRANSPORTER PERMEASE PROTEIN"/>
    <property type="match status" value="1"/>
</dbReference>
<evidence type="ECO:0000256" key="8">
    <source>
        <dbReference type="RuleBase" id="RU363032"/>
    </source>
</evidence>
<dbReference type="AlphaFoldDB" id="A0A5R9GK99"/>
<evidence type="ECO:0000256" key="1">
    <source>
        <dbReference type="ARBA" id="ARBA00004651"/>
    </source>
</evidence>
<keyword evidence="7 8" id="KW-0472">Membrane</keyword>
<dbReference type="InterPro" id="IPR035906">
    <property type="entry name" value="MetI-like_sf"/>
</dbReference>
<evidence type="ECO:0000313" key="11">
    <source>
        <dbReference type="Proteomes" id="UP000309676"/>
    </source>
</evidence>
<gene>
    <name evidence="10" type="ORF">FE782_12035</name>
</gene>
<dbReference type="EMBL" id="VCIW01000006">
    <property type="protein sequence ID" value="TLS52085.1"/>
    <property type="molecule type" value="Genomic_DNA"/>
</dbReference>
<dbReference type="CDD" id="cd06261">
    <property type="entry name" value="TM_PBP2"/>
    <property type="match status" value="1"/>
</dbReference>
<dbReference type="Gene3D" id="1.10.3720.10">
    <property type="entry name" value="MetI-like"/>
    <property type="match status" value="1"/>
</dbReference>
<comment type="similarity">
    <text evidence="2">Belongs to the binding-protein-dependent transport system permease family. CysTW subfamily.</text>
</comment>
<dbReference type="Pfam" id="PF00528">
    <property type="entry name" value="BPD_transp_1"/>
    <property type="match status" value="1"/>
</dbReference>
<dbReference type="PROSITE" id="PS50928">
    <property type="entry name" value="ABC_TM1"/>
    <property type="match status" value="1"/>
</dbReference>
<feature type="domain" description="ABC transmembrane type-1" evidence="9">
    <location>
        <begin position="81"/>
        <end position="289"/>
    </location>
</feature>
<comment type="subcellular location">
    <subcellularLocation>
        <location evidence="1 8">Cell membrane</location>
        <topology evidence="1 8">Multi-pass membrane protein</topology>
    </subcellularLocation>
</comment>